<evidence type="ECO:0000256" key="1">
    <source>
        <dbReference type="SAM" id="MobiDB-lite"/>
    </source>
</evidence>
<evidence type="ECO:0000313" key="3">
    <source>
        <dbReference type="Proteomes" id="UP000825701"/>
    </source>
</evidence>
<dbReference type="EMBL" id="CP081869">
    <property type="protein sequence ID" value="QZO02459.1"/>
    <property type="molecule type" value="Genomic_DNA"/>
</dbReference>
<name>A0A9E6RCQ4_9HYPH</name>
<dbReference type="PANTHER" id="PTHR40045">
    <property type="entry name" value="YCGG FAMILY PROTEIN"/>
    <property type="match status" value="1"/>
</dbReference>
<protein>
    <submittedName>
        <fullName evidence="2">YqcI/YcgG family protein</fullName>
    </submittedName>
</protein>
<accession>A0A9E6RCQ4</accession>
<organism evidence="2 3">
    <name type="scientific">Chenggangzhangella methanolivorans</name>
    <dbReference type="NCBI Taxonomy" id="1437009"/>
    <lineage>
        <taxon>Bacteria</taxon>
        <taxon>Pseudomonadati</taxon>
        <taxon>Pseudomonadota</taxon>
        <taxon>Alphaproteobacteria</taxon>
        <taxon>Hyphomicrobiales</taxon>
        <taxon>Methylopilaceae</taxon>
        <taxon>Chenggangzhangella</taxon>
    </lineage>
</organism>
<sequence>MSFNASIKTDDFRTFIEKSEFPCVGAKSALRRDQTKFWSGVDLRDGSGDRDLLKNLYEFIDWYKQDDAMFATFVAIFDGPLGLTEEAFEQALWDRLEALHHLDAESHRWDKTVSKDPESSLFGFSLKSAACFVVGLHDGASRAARRFERPTLVFNLHEQFEKLRAEGKYEPLQTAIRKRDTELDGSINPMLADHGEDSEAKQYSGREVGENWRCPFQPTEREEAA</sequence>
<evidence type="ECO:0000313" key="2">
    <source>
        <dbReference type="EMBL" id="QZO02459.1"/>
    </source>
</evidence>
<dbReference type="Pfam" id="PF08892">
    <property type="entry name" value="YqcI_YcgG"/>
    <property type="match status" value="1"/>
</dbReference>
<reference evidence="2" key="1">
    <citation type="submission" date="2021-08" db="EMBL/GenBank/DDBJ databases">
        <authorList>
            <person name="Zhang H."/>
            <person name="Xu M."/>
            <person name="Yu Z."/>
            <person name="Yang L."/>
            <person name="Cai Y."/>
        </authorList>
    </citation>
    <scope>NUCLEOTIDE SEQUENCE</scope>
    <source>
        <strain evidence="2">CHL1</strain>
    </source>
</reference>
<keyword evidence="3" id="KW-1185">Reference proteome</keyword>
<dbReference type="KEGG" id="cmet:K6K41_19745"/>
<dbReference type="InterPro" id="IPR014988">
    <property type="entry name" value="Uncharacterised_YqcI/YcgG"/>
</dbReference>
<gene>
    <name evidence="2" type="ORF">K6K41_19745</name>
</gene>
<feature type="region of interest" description="Disordered" evidence="1">
    <location>
        <begin position="180"/>
        <end position="225"/>
    </location>
</feature>
<dbReference type="NCBIfam" id="NF041366">
    <property type="entry name" value="GntA_guanitoxin"/>
    <property type="match status" value="1"/>
</dbReference>
<dbReference type="PANTHER" id="PTHR40045:SF1">
    <property type="entry name" value="YQCI_YCGG FAMILY PROTEIN"/>
    <property type="match status" value="1"/>
</dbReference>
<dbReference type="Proteomes" id="UP000825701">
    <property type="component" value="Chromosome"/>
</dbReference>
<proteinExistence type="predicted"/>
<dbReference type="AlphaFoldDB" id="A0A9E6RCQ4"/>